<evidence type="ECO:0000256" key="2">
    <source>
        <dbReference type="ARBA" id="ARBA00022803"/>
    </source>
</evidence>
<keyword evidence="5" id="KW-1185">Reference proteome</keyword>
<dbReference type="SUPFAM" id="SSF48452">
    <property type="entry name" value="TPR-like"/>
    <property type="match status" value="1"/>
</dbReference>
<dbReference type="PROSITE" id="PS50005">
    <property type="entry name" value="TPR"/>
    <property type="match status" value="1"/>
</dbReference>
<proteinExistence type="predicted"/>
<reference evidence="4 5" key="1">
    <citation type="journal article" date="2024" name="Nat. Commun.">
        <title>Phylogenomics reveals the evolutionary origins of lichenization in chlorophyte algae.</title>
        <authorList>
            <person name="Puginier C."/>
            <person name="Libourel C."/>
            <person name="Otte J."/>
            <person name="Skaloud P."/>
            <person name="Haon M."/>
            <person name="Grisel S."/>
            <person name="Petersen M."/>
            <person name="Berrin J.G."/>
            <person name="Delaux P.M."/>
            <person name="Dal Grande F."/>
            <person name="Keller J."/>
        </authorList>
    </citation>
    <scope>NUCLEOTIDE SEQUENCE [LARGE SCALE GENOMIC DNA]</scope>
    <source>
        <strain evidence="4 5">SAG 2043</strain>
    </source>
</reference>
<dbReference type="PANTHER" id="PTHR22904:SF533">
    <property type="entry name" value="HSP70-HSP90 ORGANIZING PROTEIN 3"/>
    <property type="match status" value="1"/>
</dbReference>
<dbReference type="Pfam" id="PF07719">
    <property type="entry name" value="TPR_2"/>
    <property type="match status" value="1"/>
</dbReference>
<keyword evidence="1" id="KW-0677">Repeat</keyword>
<accession>A0AAW1Q3J7</accession>
<keyword evidence="2 3" id="KW-0802">TPR repeat</keyword>
<evidence type="ECO:0000313" key="4">
    <source>
        <dbReference type="EMBL" id="KAK9816550.1"/>
    </source>
</evidence>
<gene>
    <name evidence="4" type="ORF">WJX72_001812</name>
</gene>
<dbReference type="InterPro" id="IPR013105">
    <property type="entry name" value="TPR_2"/>
</dbReference>
<evidence type="ECO:0000256" key="1">
    <source>
        <dbReference type="ARBA" id="ARBA00022737"/>
    </source>
</evidence>
<dbReference type="AlphaFoldDB" id="A0AAW1Q3J7"/>
<dbReference type="GO" id="GO:0051879">
    <property type="term" value="F:Hsp90 protein binding"/>
    <property type="evidence" value="ECO:0007669"/>
    <property type="project" value="TreeGrafter"/>
</dbReference>
<dbReference type="Proteomes" id="UP001489004">
    <property type="component" value="Unassembled WGS sequence"/>
</dbReference>
<dbReference type="PANTHER" id="PTHR22904">
    <property type="entry name" value="TPR REPEAT CONTAINING PROTEIN"/>
    <property type="match status" value="1"/>
</dbReference>
<organism evidence="4 5">
    <name type="scientific">[Myrmecia] bisecta</name>
    <dbReference type="NCBI Taxonomy" id="41462"/>
    <lineage>
        <taxon>Eukaryota</taxon>
        <taxon>Viridiplantae</taxon>
        <taxon>Chlorophyta</taxon>
        <taxon>core chlorophytes</taxon>
        <taxon>Trebouxiophyceae</taxon>
        <taxon>Trebouxiales</taxon>
        <taxon>Trebouxiaceae</taxon>
        <taxon>Myrmecia</taxon>
    </lineage>
</organism>
<protein>
    <recommendedName>
        <fullName evidence="6">Tetratricopeptide repeat protein</fullName>
    </recommendedName>
</protein>
<feature type="repeat" description="TPR" evidence="3">
    <location>
        <begin position="80"/>
        <end position="113"/>
    </location>
</feature>
<dbReference type="EMBL" id="JALJOR010000005">
    <property type="protein sequence ID" value="KAK9816550.1"/>
    <property type="molecule type" value="Genomic_DNA"/>
</dbReference>
<sequence length="166" mass="18971">MTFSDSEAVKQVTQLRAQAKHALVRHNFEEAREILTHALELDPGSYKLHRLRSVANACLQDYDSSLQDAEVVITTMPHSTDGYYHKGFALYHKHDYAGAAHAFQEGLKLNPADRVLRQGFWDAITLLSQHRRSIDDGADKIEGTATAREEMLRNMKAMRATTRYWR</sequence>
<dbReference type="InterPro" id="IPR019734">
    <property type="entry name" value="TPR_rpt"/>
</dbReference>
<comment type="caution">
    <text evidence="4">The sequence shown here is derived from an EMBL/GenBank/DDBJ whole genome shotgun (WGS) entry which is preliminary data.</text>
</comment>
<evidence type="ECO:0000313" key="5">
    <source>
        <dbReference type="Proteomes" id="UP001489004"/>
    </source>
</evidence>
<evidence type="ECO:0000256" key="3">
    <source>
        <dbReference type="PROSITE-ProRule" id="PRU00339"/>
    </source>
</evidence>
<dbReference type="Gene3D" id="1.25.40.10">
    <property type="entry name" value="Tetratricopeptide repeat domain"/>
    <property type="match status" value="1"/>
</dbReference>
<name>A0AAW1Q3J7_9CHLO</name>
<evidence type="ECO:0008006" key="6">
    <source>
        <dbReference type="Google" id="ProtNLM"/>
    </source>
</evidence>
<dbReference type="InterPro" id="IPR011990">
    <property type="entry name" value="TPR-like_helical_dom_sf"/>
</dbReference>
<dbReference type="SMART" id="SM00028">
    <property type="entry name" value="TPR"/>
    <property type="match status" value="2"/>
</dbReference>